<proteinExistence type="predicted"/>
<dbReference type="InterPro" id="IPR018289">
    <property type="entry name" value="MULE_transposase_dom"/>
</dbReference>
<gene>
    <name evidence="2" type="ORF">CPELLU_LOCUS5941</name>
</gene>
<evidence type="ECO:0000313" key="2">
    <source>
        <dbReference type="EMBL" id="CAG8577644.1"/>
    </source>
</evidence>
<sequence>MSINNDTLTIIAFSTLNIQNLKNIKKIHIDTTYKTTKGHFELYRIIGEYQGTGFALDYLILDIIRINGELELSKSEILTQFLLKFQILGLSPDFIFTDKDFTLINAIKNVWPNKGIQLCLWHLKKAILTKMKSNKQQ</sequence>
<evidence type="ECO:0000259" key="1">
    <source>
        <dbReference type="Pfam" id="PF10551"/>
    </source>
</evidence>
<evidence type="ECO:0000313" key="3">
    <source>
        <dbReference type="Proteomes" id="UP000789759"/>
    </source>
</evidence>
<dbReference type="Pfam" id="PF10551">
    <property type="entry name" value="MULE"/>
    <property type="match status" value="1"/>
</dbReference>
<protein>
    <submittedName>
        <fullName evidence="2">23257_t:CDS:1</fullName>
    </submittedName>
</protein>
<dbReference type="AlphaFoldDB" id="A0A9N9G3L3"/>
<reference evidence="2" key="1">
    <citation type="submission" date="2021-06" db="EMBL/GenBank/DDBJ databases">
        <authorList>
            <person name="Kallberg Y."/>
            <person name="Tangrot J."/>
            <person name="Rosling A."/>
        </authorList>
    </citation>
    <scope>NUCLEOTIDE SEQUENCE</scope>
    <source>
        <strain evidence="2">FL966</strain>
    </source>
</reference>
<feature type="non-terminal residue" evidence="2">
    <location>
        <position position="137"/>
    </location>
</feature>
<keyword evidence="3" id="KW-1185">Reference proteome</keyword>
<organism evidence="2 3">
    <name type="scientific">Cetraspora pellucida</name>
    <dbReference type="NCBI Taxonomy" id="1433469"/>
    <lineage>
        <taxon>Eukaryota</taxon>
        <taxon>Fungi</taxon>
        <taxon>Fungi incertae sedis</taxon>
        <taxon>Mucoromycota</taxon>
        <taxon>Glomeromycotina</taxon>
        <taxon>Glomeromycetes</taxon>
        <taxon>Diversisporales</taxon>
        <taxon>Gigasporaceae</taxon>
        <taxon>Cetraspora</taxon>
    </lineage>
</organism>
<dbReference type="OrthoDB" id="2434592at2759"/>
<comment type="caution">
    <text evidence="2">The sequence shown here is derived from an EMBL/GenBank/DDBJ whole genome shotgun (WGS) entry which is preliminary data.</text>
</comment>
<name>A0A9N9G3L3_9GLOM</name>
<dbReference type="Proteomes" id="UP000789759">
    <property type="component" value="Unassembled WGS sequence"/>
</dbReference>
<accession>A0A9N9G3L3</accession>
<feature type="domain" description="MULE transposase" evidence="1">
    <location>
        <begin position="27"/>
        <end position="125"/>
    </location>
</feature>
<dbReference type="EMBL" id="CAJVQA010003553">
    <property type="protein sequence ID" value="CAG8577644.1"/>
    <property type="molecule type" value="Genomic_DNA"/>
</dbReference>